<gene>
    <name evidence="1" type="ORF">Amon02_000379600</name>
</gene>
<organism evidence="1 2">
    <name type="scientific">Ambrosiozyma monospora</name>
    <name type="common">Yeast</name>
    <name type="synonym">Endomycopsis monosporus</name>
    <dbReference type="NCBI Taxonomy" id="43982"/>
    <lineage>
        <taxon>Eukaryota</taxon>
        <taxon>Fungi</taxon>
        <taxon>Dikarya</taxon>
        <taxon>Ascomycota</taxon>
        <taxon>Saccharomycotina</taxon>
        <taxon>Pichiomycetes</taxon>
        <taxon>Pichiales</taxon>
        <taxon>Pichiaceae</taxon>
        <taxon>Ambrosiozyma</taxon>
    </lineage>
</organism>
<name>A0ACB5T1M2_AMBMO</name>
<evidence type="ECO:0000313" key="2">
    <source>
        <dbReference type="Proteomes" id="UP001165064"/>
    </source>
</evidence>
<proteinExistence type="predicted"/>
<keyword evidence="2" id="KW-1185">Reference proteome</keyword>
<dbReference type="Proteomes" id="UP001165064">
    <property type="component" value="Unassembled WGS sequence"/>
</dbReference>
<protein>
    <submittedName>
        <fullName evidence="1">Unnamed protein product</fullName>
    </submittedName>
</protein>
<reference evidence="1" key="1">
    <citation type="submission" date="2023-04" db="EMBL/GenBank/DDBJ databases">
        <title>Ambrosiozyma monospora NBRC 10751.</title>
        <authorList>
            <person name="Ichikawa N."/>
            <person name="Sato H."/>
            <person name="Tonouchi N."/>
        </authorList>
    </citation>
    <scope>NUCLEOTIDE SEQUENCE</scope>
    <source>
        <strain evidence="1">NBRC 10751</strain>
    </source>
</reference>
<comment type="caution">
    <text evidence="1">The sequence shown here is derived from an EMBL/GenBank/DDBJ whole genome shotgun (WGS) entry which is preliminary data.</text>
</comment>
<evidence type="ECO:0000313" key="1">
    <source>
        <dbReference type="EMBL" id="GME79159.1"/>
    </source>
</evidence>
<accession>A0ACB5T1M2</accession>
<sequence>MANHVLKNLPIIDSSVTIKKTSWRKTAKFLKAMEKLQLLKLKGKDDDLTILKLADKTHELLAHFEPYKIKKQSKGKSNGEDDSKSGKLFAVQLYKATPSLRMMFNKLDLVYDDFYEQHEVKTIVQKYIVKQNLPDPSNKRNIKVDSVLAPVLGTKRPTIERATVVDLILQKGFKEHYVVLESMDDFKKSKVKKGKIPKIQVTVEQLKFGRKVVTKVLGLETFFIDPQQLASLLKVKCSGSATVSPNVQNPKIVEVTVQGPHNKIVEDTLVEEFGLKPTWINFENKLKPKKKKKPAV</sequence>
<dbReference type="EMBL" id="BSXS01002467">
    <property type="protein sequence ID" value="GME79159.1"/>
    <property type="molecule type" value="Genomic_DNA"/>
</dbReference>